<evidence type="ECO:0000313" key="1">
    <source>
        <dbReference type="EMBL" id="GFK96068.1"/>
    </source>
</evidence>
<reference evidence="1 2" key="2">
    <citation type="submission" date="2020-05" db="EMBL/GenBank/DDBJ databases">
        <title>Draft genome sequence of Desulfovibrio sp. strainFSS-1.</title>
        <authorList>
            <person name="Shimoshige H."/>
            <person name="Kobayashi H."/>
            <person name="Maekawa T."/>
        </authorList>
    </citation>
    <scope>NUCLEOTIDE SEQUENCE [LARGE SCALE GENOMIC DNA]</scope>
    <source>
        <strain evidence="1 2">SIID29052-01</strain>
    </source>
</reference>
<evidence type="ECO:0000313" key="2">
    <source>
        <dbReference type="Proteomes" id="UP000494245"/>
    </source>
</evidence>
<dbReference type="RefSeq" id="WP_173087206.1">
    <property type="nucleotide sequence ID" value="NZ_BLTE01000031.1"/>
</dbReference>
<dbReference type="InterPro" id="IPR001539">
    <property type="entry name" value="Peptidase_U32"/>
</dbReference>
<dbReference type="Pfam" id="PF01136">
    <property type="entry name" value="Peptidase_U32"/>
    <property type="match status" value="1"/>
</dbReference>
<proteinExistence type="predicted"/>
<gene>
    <name evidence="1" type="primary">ydcP</name>
    <name evidence="1" type="ORF">NNJEOMEG_03942</name>
</gene>
<dbReference type="GO" id="GO:0008233">
    <property type="term" value="F:peptidase activity"/>
    <property type="evidence" value="ECO:0007669"/>
    <property type="project" value="UniProtKB-KW"/>
</dbReference>
<dbReference type="EMBL" id="BLTE01000031">
    <property type="protein sequence ID" value="GFK96068.1"/>
    <property type="molecule type" value="Genomic_DNA"/>
</dbReference>
<dbReference type="EC" id="3.4.-.-" evidence="1"/>
<keyword evidence="1" id="KW-0645">Protease</keyword>
<accession>A0A6V8M0U7</accession>
<keyword evidence="1" id="KW-0378">Hydrolase</keyword>
<dbReference type="PANTHER" id="PTHR30217">
    <property type="entry name" value="PEPTIDASE U32 FAMILY"/>
    <property type="match status" value="1"/>
</dbReference>
<dbReference type="AlphaFoldDB" id="A0A6V8M0U7"/>
<keyword evidence="2" id="KW-1185">Reference proteome</keyword>
<protein>
    <submittedName>
        <fullName evidence="1">Putative protease YdcP</fullName>
        <ecNumber evidence="1">3.4.-.-</ecNumber>
    </submittedName>
</protein>
<dbReference type="GO" id="GO:0006508">
    <property type="term" value="P:proteolysis"/>
    <property type="evidence" value="ECO:0007669"/>
    <property type="project" value="UniProtKB-KW"/>
</dbReference>
<organism evidence="1 2">
    <name type="scientific">Fundidesulfovibrio magnetotacticus</name>
    <dbReference type="NCBI Taxonomy" id="2730080"/>
    <lineage>
        <taxon>Bacteria</taxon>
        <taxon>Pseudomonadati</taxon>
        <taxon>Thermodesulfobacteriota</taxon>
        <taxon>Desulfovibrionia</taxon>
        <taxon>Desulfovibrionales</taxon>
        <taxon>Desulfovibrionaceae</taxon>
        <taxon>Fundidesulfovibrio</taxon>
    </lineage>
</organism>
<sequence>MNHVPEILSPAGDAHSLLAALSAGADAVYLGLKHFSARMQAENFSVGELARLVALARSMDRKVYVAMNTFLKPGEEVKAGRLMDRLARSVKPHALIIQDLGAADVARQAGFEGELHLSTLANVSSPTALAMMPSLGISRVVLPRELNVDEMRQMAEACPEGVSLETFVHGALCHNVSGRCWWSSFLGGKSGLRGRCVQPCRRVFARKGMPGRYFSCQDLSLDVLAKALLTMPQVKAWKIEGRKKGPHYVYYVTTAYRILRDAPDDPHAKKAAMDYLGQALGRPATHYTFLPQKPRNPVDALSQTGSGQMVGRLSMSAARKYFVNPRQELLPGDLLRLGYEDEPGHQVVRISRHTPKSGRYDLTLAGKGKERPRAGMSVFLIDRREPELMRRIQGLEDKLRKLPDAPAPESTFEPVMPKPFKLARGVKPESVHIWRQPPKGPAKGAAGVWVSATKTQHLPLGRAASTWWWLPPVVWPNEEKDFLDILEIILKRGGKRFVLNAPWQLGLMGRKRREMLLWSGPFANVTNVLALGKLRDMGFDGAVVSPELSGAELLALPKQSPLPLGIVTHGLWPLGVSRTMTQDVKSCEPIVSPKGEICFVTRYGQNFWIYPNWEMDLREKEEELARAGYVQLIHLREPMPASIERKERGGVFNWDIGVL</sequence>
<dbReference type="InterPro" id="IPR051454">
    <property type="entry name" value="RNA/ubiquinone_mod_enzymes"/>
</dbReference>
<comment type="caution">
    <text evidence="1">The sequence shown here is derived from an EMBL/GenBank/DDBJ whole genome shotgun (WGS) entry which is preliminary data.</text>
</comment>
<name>A0A6V8M0U7_9BACT</name>
<dbReference type="PANTHER" id="PTHR30217:SF10">
    <property type="entry name" value="23S RRNA 5-HYDROXYCYTIDINE C2501 SYNTHASE"/>
    <property type="match status" value="1"/>
</dbReference>
<dbReference type="Proteomes" id="UP000494245">
    <property type="component" value="Unassembled WGS sequence"/>
</dbReference>
<reference evidence="1 2" key="1">
    <citation type="submission" date="2020-04" db="EMBL/GenBank/DDBJ databases">
        <authorList>
            <consortium name="Desulfovibrio sp. FSS-1 genome sequencing consortium"/>
            <person name="Shimoshige H."/>
            <person name="Kobayashi H."/>
            <person name="Maekawa T."/>
        </authorList>
    </citation>
    <scope>NUCLEOTIDE SEQUENCE [LARGE SCALE GENOMIC DNA]</scope>
    <source>
        <strain evidence="1 2">SIID29052-01</strain>
    </source>
</reference>